<dbReference type="GO" id="GO:0005524">
    <property type="term" value="F:ATP binding"/>
    <property type="evidence" value="ECO:0007669"/>
    <property type="project" value="UniProtKB-KW"/>
</dbReference>
<evidence type="ECO:0000259" key="5">
    <source>
        <dbReference type="PROSITE" id="PS51710"/>
    </source>
</evidence>
<dbReference type="PANTHER" id="PTHR23305">
    <property type="entry name" value="OBG GTPASE FAMILY"/>
    <property type="match status" value="1"/>
</dbReference>
<dbReference type="EMBL" id="AYLP01000053">
    <property type="protein sequence ID" value="ESS65990.1"/>
    <property type="molecule type" value="Genomic_DNA"/>
</dbReference>
<dbReference type="InterPro" id="IPR031167">
    <property type="entry name" value="G_OBG"/>
</dbReference>
<dbReference type="Pfam" id="PF01926">
    <property type="entry name" value="MMR_HSR1"/>
    <property type="match status" value="1"/>
</dbReference>
<dbReference type="OrthoDB" id="424823at2759"/>
<dbReference type="InterPro" id="IPR004396">
    <property type="entry name" value="ATPase_YchF/OLA1"/>
</dbReference>
<keyword evidence="1" id="KW-0479">Metal-binding</keyword>
<dbReference type="VEuPathDB" id="TriTrypDB:TCDM_05457"/>
<evidence type="ECO:0000313" key="7">
    <source>
        <dbReference type="Proteomes" id="UP000017861"/>
    </source>
</evidence>
<dbReference type="InterPro" id="IPR023192">
    <property type="entry name" value="TGS-like_dom_sf"/>
</dbReference>
<keyword evidence="3" id="KW-0067">ATP-binding</keyword>
<dbReference type="GO" id="GO:0016887">
    <property type="term" value="F:ATP hydrolysis activity"/>
    <property type="evidence" value="ECO:0007669"/>
    <property type="project" value="InterPro"/>
</dbReference>
<dbReference type="InterPro" id="IPR012676">
    <property type="entry name" value="TGS-like"/>
</dbReference>
<dbReference type="FunFam" id="1.10.150.300:FF:000004">
    <property type="entry name" value="Ribosome-binding ATPase YchF"/>
    <property type="match status" value="1"/>
</dbReference>
<feature type="domain" description="OBG-type G" evidence="5">
    <location>
        <begin position="73"/>
        <end position="321"/>
    </location>
</feature>
<dbReference type="Gene3D" id="1.10.150.300">
    <property type="entry name" value="TGS-like domain"/>
    <property type="match status" value="1"/>
</dbReference>
<evidence type="ECO:0000256" key="4">
    <source>
        <dbReference type="SAM" id="SignalP"/>
    </source>
</evidence>
<dbReference type="PRINTS" id="PR00326">
    <property type="entry name" value="GTP1OBG"/>
</dbReference>
<dbReference type="GO" id="GO:0005525">
    <property type="term" value="F:GTP binding"/>
    <property type="evidence" value="ECO:0007669"/>
    <property type="project" value="InterPro"/>
</dbReference>
<keyword evidence="4" id="KW-0732">Signal</keyword>
<keyword evidence="2" id="KW-0547">Nucleotide-binding</keyword>
<dbReference type="GO" id="GO:0046872">
    <property type="term" value="F:metal ion binding"/>
    <property type="evidence" value="ECO:0007669"/>
    <property type="project" value="UniProtKB-KW"/>
</dbReference>
<dbReference type="InterPro" id="IPR027417">
    <property type="entry name" value="P-loop_NTPase"/>
</dbReference>
<sequence length="429" mass="47989">MFFTPSFLSIFFSLSLCVLFPPSPVIATTMLHVMHTHTYMQKQKNRVSETHAERGLGSGCVMLHACLLFLRRRGAGIIGLPNVGKSTLFNALTCSQQAKTGNFPFCTINANLARVPVVDDRLRRLAAFVGAQRIVDVEIDLADVAGLIEGASKGAGLGNKFLADIRPCTILLHMVRCFESAKDGFDAPTPLDDISIIVNELVLADLEAMEKLLHKNRKTRRAGDAALEFCQRVVSWLQDGKPVSYMKLKTEEERQWLQQYQLLSAKPMLFVLNMDETSVVTGNKFAAQVEEKFGTERTCRVSASLEEQTSQLASRDERLMFLQEYGIDLPRGEVLLRNAYRLLRLQSFFTVGPLMAHGWTTKVGASAKEASGEIHSDMEKHFRRARVMPYSEFLSKPNLEAAEMQMAFVDAKHIMKDGDVMIVEHNTPI</sequence>
<feature type="signal peptide" evidence="4">
    <location>
        <begin position="1"/>
        <end position="27"/>
    </location>
</feature>
<accession>V5AYP1</accession>
<evidence type="ECO:0000256" key="3">
    <source>
        <dbReference type="ARBA" id="ARBA00022840"/>
    </source>
</evidence>
<evidence type="ECO:0000256" key="2">
    <source>
        <dbReference type="ARBA" id="ARBA00022741"/>
    </source>
</evidence>
<organism evidence="6 7">
    <name type="scientific">Trypanosoma cruzi Dm28c</name>
    <dbReference type="NCBI Taxonomy" id="1416333"/>
    <lineage>
        <taxon>Eukaryota</taxon>
        <taxon>Discoba</taxon>
        <taxon>Euglenozoa</taxon>
        <taxon>Kinetoplastea</taxon>
        <taxon>Metakinetoplastina</taxon>
        <taxon>Trypanosomatida</taxon>
        <taxon>Trypanosomatidae</taxon>
        <taxon>Trypanosoma</taxon>
        <taxon>Schizotrypanum</taxon>
    </lineage>
</organism>
<comment type="caution">
    <text evidence="6">The sequence shown here is derived from an EMBL/GenBank/DDBJ whole genome shotgun (WGS) entry which is preliminary data.</text>
</comment>
<dbReference type="Pfam" id="PF06071">
    <property type="entry name" value="YchF-GTPase_C"/>
    <property type="match status" value="1"/>
</dbReference>
<evidence type="ECO:0000256" key="1">
    <source>
        <dbReference type="ARBA" id="ARBA00022723"/>
    </source>
</evidence>
<dbReference type="AlphaFoldDB" id="V5AYP1"/>
<name>V5AYP1_TRYCR</name>
<proteinExistence type="predicted"/>
<dbReference type="SUPFAM" id="SSF81271">
    <property type="entry name" value="TGS-like"/>
    <property type="match status" value="1"/>
</dbReference>
<dbReference type="PANTHER" id="PTHR23305:SF18">
    <property type="entry name" value="OBG-TYPE G DOMAIN-CONTAINING PROTEIN"/>
    <property type="match status" value="1"/>
</dbReference>
<feature type="chain" id="PRO_5004731169" evidence="4">
    <location>
        <begin position="28"/>
        <end position="429"/>
    </location>
</feature>
<dbReference type="NCBIfam" id="TIGR00092">
    <property type="entry name" value="redox-regulated ATPase YchF"/>
    <property type="match status" value="1"/>
</dbReference>
<gene>
    <name evidence="6" type="ORF">TCDM_05457</name>
</gene>
<dbReference type="Gene3D" id="3.10.20.30">
    <property type="match status" value="1"/>
</dbReference>
<reference evidence="6 7" key="1">
    <citation type="journal article" date="2014" name="Genome Announc.">
        <title>Trypanosoma cruzi Clone Dm28c Draft Genome Sequence.</title>
        <authorList>
            <person name="Grisard E.C."/>
            <person name="Teixeira S.M."/>
            <person name="de Almeida L.G."/>
            <person name="Stoco P.H."/>
            <person name="Gerber A.L."/>
            <person name="Talavera-Lopez C."/>
            <person name="Lima O.C."/>
            <person name="Andersson B."/>
            <person name="de Vasconcelos A.T."/>
        </authorList>
    </citation>
    <scope>NUCLEOTIDE SEQUENCE [LARGE SCALE GENOMIC DNA]</scope>
    <source>
        <strain evidence="6 7">Dm28c</strain>
    </source>
</reference>
<dbReference type="GO" id="GO:0005737">
    <property type="term" value="C:cytoplasm"/>
    <property type="evidence" value="ECO:0007669"/>
    <property type="project" value="TreeGrafter"/>
</dbReference>
<dbReference type="Proteomes" id="UP000017861">
    <property type="component" value="Unassembled WGS sequence"/>
</dbReference>
<dbReference type="InterPro" id="IPR006073">
    <property type="entry name" value="GTP-bd"/>
</dbReference>
<dbReference type="SUPFAM" id="SSF52540">
    <property type="entry name" value="P-loop containing nucleoside triphosphate hydrolases"/>
    <property type="match status" value="1"/>
</dbReference>
<evidence type="ECO:0000313" key="6">
    <source>
        <dbReference type="EMBL" id="ESS65990.1"/>
    </source>
</evidence>
<protein>
    <submittedName>
        <fullName evidence="6">GTP-binding protein</fullName>
    </submittedName>
</protein>
<dbReference type="Gene3D" id="3.40.50.300">
    <property type="entry name" value="P-loop containing nucleotide triphosphate hydrolases"/>
    <property type="match status" value="1"/>
</dbReference>
<dbReference type="InterPro" id="IPR013029">
    <property type="entry name" value="YchF_C"/>
</dbReference>
<dbReference type="InterPro" id="IPR012675">
    <property type="entry name" value="Beta-grasp_dom_sf"/>
</dbReference>
<dbReference type="PROSITE" id="PS51710">
    <property type="entry name" value="G_OBG"/>
    <property type="match status" value="1"/>
</dbReference>